<feature type="region of interest" description="Disordered" evidence="1">
    <location>
        <begin position="1"/>
        <end position="27"/>
    </location>
</feature>
<organism evidence="2 3">
    <name type="scientific">Streptomyces alkaliphilus</name>
    <dbReference type="NCBI Taxonomy" id="1472722"/>
    <lineage>
        <taxon>Bacteria</taxon>
        <taxon>Bacillati</taxon>
        <taxon>Actinomycetota</taxon>
        <taxon>Actinomycetes</taxon>
        <taxon>Kitasatosporales</taxon>
        <taxon>Streptomycetaceae</taxon>
        <taxon>Streptomyces</taxon>
    </lineage>
</organism>
<evidence type="ECO:0000256" key="1">
    <source>
        <dbReference type="SAM" id="MobiDB-lite"/>
    </source>
</evidence>
<feature type="region of interest" description="Disordered" evidence="1">
    <location>
        <begin position="90"/>
        <end position="112"/>
    </location>
</feature>
<dbReference type="EMBL" id="VKHT01000445">
    <property type="protein sequence ID" value="MBB0245287.1"/>
    <property type="molecule type" value="Genomic_DNA"/>
</dbReference>
<accession>A0A7W3TEF7</accession>
<evidence type="ECO:0000313" key="3">
    <source>
        <dbReference type="Proteomes" id="UP000538929"/>
    </source>
</evidence>
<feature type="compositionally biased region" description="Pro residues" evidence="1">
    <location>
        <begin position="9"/>
        <end position="21"/>
    </location>
</feature>
<sequence length="112" mass="12084">MNAPATGVPCPPTRPGPPARAPLPTRDAAGRVSRLLHRVEDVQLDAALVLLGHAVDMVDDRRVTDDQLRYLVRRMAEALREVHRVAEARGARLSAFPPVGEGEPDEADPAVP</sequence>
<comment type="caution">
    <text evidence="2">The sequence shown here is derived from an EMBL/GenBank/DDBJ whole genome shotgun (WGS) entry which is preliminary data.</text>
</comment>
<gene>
    <name evidence="2" type="ORF">FNQ90_14545</name>
</gene>
<dbReference type="RefSeq" id="WP_182606791.1">
    <property type="nucleotide sequence ID" value="NZ_VKHT01000445.1"/>
</dbReference>
<dbReference type="Proteomes" id="UP000538929">
    <property type="component" value="Unassembled WGS sequence"/>
</dbReference>
<evidence type="ECO:0000313" key="2">
    <source>
        <dbReference type="EMBL" id="MBB0245287.1"/>
    </source>
</evidence>
<dbReference type="AlphaFoldDB" id="A0A7W3TEF7"/>
<reference evidence="3" key="1">
    <citation type="submission" date="2019-10" db="EMBL/GenBank/DDBJ databases">
        <title>Streptomyces sp. nov., a novel actinobacterium isolated from alkaline environment.</title>
        <authorList>
            <person name="Golinska P."/>
        </authorList>
    </citation>
    <scope>NUCLEOTIDE SEQUENCE [LARGE SCALE GENOMIC DNA]</scope>
    <source>
        <strain evidence="3">DSM 42118</strain>
    </source>
</reference>
<name>A0A7W3TEF7_9ACTN</name>
<proteinExistence type="predicted"/>
<feature type="compositionally biased region" description="Acidic residues" evidence="1">
    <location>
        <begin position="102"/>
        <end position="112"/>
    </location>
</feature>
<keyword evidence="3" id="KW-1185">Reference proteome</keyword>
<protein>
    <submittedName>
        <fullName evidence="2">Uncharacterized protein</fullName>
    </submittedName>
</protein>